<evidence type="ECO:0000256" key="1">
    <source>
        <dbReference type="ARBA" id="ARBA00008720"/>
    </source>
</evidence>
<comment type="similarity">
    <text evidence="1">Belongs to the UPF0122 family.</text>
</comment>
<accession>A0A644ZJX3</accession>
<reference evidence="4" key="1">
    <citation type="submission" date="2019-08" db="EMBL/GenBank/DDBJ databases">
        <authorList>
            <person name="Kucharzyk K."/>
            <person name="Murdoch R.W."/>
            <person name="Higgins S."/>
            <person name="Loffler F."/>
        </authorList>
    </citation>
    <scope>NUCLEOTIDE SEQUENCE</scope>
</reference>
<protein>
    <submittedName>
        <fullName evidence="4">Uncharacterized protein</fullName>
    </submittedName>
</protein>
<dbReference type="PANTHER" id="PTHR40083">
    <property type="entry name" value="UPF0122 PROTEIN CBO2450/CLC_2298"/>
    <property type="match status" value="1"/>
</dbReference>
<dbReference type="SUPFAM" id="SSF88659">
    <property type="entry name" value="Sigma3 and sigma4 domains of RNA polymerase sigma factors"/>
    <property type="match status" value="1"/>
</dbReference>
<dbReference type="Pfam" id="PF04297">
    <property type="entry name" value="UPF0122"/>
    <property type="match status" value="1"/>
</dbReference>
<organism evidence="4">
    <name type="scientific">bioreactor metagenome</name>
    <dbReference type="NCBI Taxonomy" id="1076179"/>
    <lineage>
        <taxon>unclassified sequences</taxon>
        <taxon>metagenomes</taxon>
        <taxon>ecological metagenomes</taxon>
    </lineage>
</organism>
<dbReference type="Gene3D" id="1.10.10.10">
    <property type="entry name" value="Winged helix-like DNA-binding domain superfamily/Winged helix DNA-binding domain"/>
    <property type="match status" value="1"/>
</dbReference>
<evidence type="ECO:0000313" key="4">
    <source>
        <dbReference type="EMBL" id="MPM38064.1"/>
    </source>
</evidence>
<name>A0A644ZJX3_9ZZZZ</name>
<gene>
    <name evidence="4" type="ORF">SDC9_84687</name>
</gene>
<dbReference type="InterPro" id="IPR036388">
    <property type="entry name" value="WH-like_DNA-bd_sf"/>
</dbReference>
<proteinExistence type="inferred from homology"/>
<feature type="coiled-coil region" evidence="3">
    <location>
        <begin position="60"/>
        <end position="87"/>
    </location>
</feature>
<dbReference type="InterPro" id="IPR007394">
    <property type="entry name" value="UPF0122"/>
</dbReference>
<evidence type="ECO:0000256" key="2">
    <source>
        <dbReference type="ARBA" id="ARBA00024764"/>
    </source>
</evidence>
<evidence type="ECO:0000256" key="3">
    <source>
        <dbReference type="SAM" id="Coils"/>
    </source>
</evidence>
<sequence length="123" mass="14530">MLVDIGFEQRMRLVRLYDIYGGLLTDKQQKCMEMHFYNDLSLSEIADEYGVSRQAIYDLIKRAGQILERYENRLKLLERDKENSDMLLHAEELLTDYIYDHDKAANLELIQTILRELNGKGRA</sequence>
<dbReference type="AlphaFoldDB" id="A0A644ZJX3"/>
<comment type="function">
    <text evidence="2">Might take part in the signal recognition particle (SRP) pathway. This is inferred from the conservation of its genetic proximity to ftsY/ffh. May be a regulatory protein.</text>
</comment>
<dbReference type="EMBL" id="VSSQ01008159">
    <property type="protein sequence ID" value="MPM38064.1"/>
    <property type="molecule type" value="Genomic_DNA"/>
</dbReference>
<keyword evidence="3" id="KW-0175">Coiled coil</keyword>
<dbReference type="NCBIfam" id="NF045758">
    <property type="entry name" value="YlxM"/>
    <property type="match status" value="1"/>
</dbReference>
<comment type="caution">
    <text evidence="4">The sequence shown here is derived from an EMBL/GenBank/DDBJ whole genome shotgun (WGS) entry which is preliminary data.</text>
</comment>
<dbReference type="InterPro" id="IPR013324">
    <property type="entry name" value="RNA_pol_sigma_r3/r4-like"/>
</dbReference>
<dbReference type="HAMAP" id="MF_00245">
    <property type="entry name" value="UPF0122"/>
    <property type="match status" value="1"/>
</dbReference>
<dbReference type="InterPro" id="IPR054831">
    <property type="entry name" value="UPF0122_fam_protein"/>
</dbReference>
<dbReference type="PANTHER" id="PTHR40083:SF1">
    <property type="entry name" value="UPF0122 PROTEIN YLXM"/>
    <property type="match status" value="1"/>
</dbReference>